<comment type="caution">
    <text evidence="3">The sequence shown here is derived from an EMBL/GenBank/DDBJ whole genome shotgun (WGS) entry which is preliminary data.</text>
</comment>
<evidence type="ECO:0000259" key="2">
    <source>
        <dbReference type="PROSITE" id="PS50900"/>
    </source>
</evidence>
<dbReference type="PROSITE" id="PS50900">
    <property type="entry name" value="PLAC"/>
    <property type="match status" value="1"/>
</dbReference>
<dbReference type="PANTHER" id="PTHR13723">
    <property type="entry name" value="ADAMTS A DISINTEGRIN AND METALLOPROTEASE WITH THROMBOSPONDIN MOTIFS PROTEASE"/>
    <property type="match status" value="1"/>
</dbReference>
<reference evidence="3" key="1">
    <citation type="submission" date="2021-04" db="EMBL/GenBank/DDBJ databases">
        <authorList>
            <person name="Tunstrom K."/>
        </authorList>
    </citation>
    <scope>NUCLEOTIDE SEQUENCE</scope>
</reference>
<keyword evidence="4" id="KW-1185">Reference proteome</keyword>
<dbReference type="GO" id="GO:0006508">
    <property type="term" value="P:proteolysis"/>
    <property type="evidence" value="ECO:0007669"/>
    <property type="project" value="TreeGrafter"/>
</dbReference>
<dbReference type="AlphaFoldDB" id="A0A8S3X5M9"/>
<dbReference type="OrthoDB" id="5948003at2759"/>
<protein>
    <submittedName>
        <fullName evidence="3">(apollo) hypothetical protein</fullName>
    </submittedName>
</protein>
<organism evidence="3 4">
    <name type="scientific">Parnassius apollo</name>
    <name type="common">Apollo butterfly</name>
    <name type="synonym">Papilio apollo</name>
    <dbReference type="NCBI Taxonomy" id="110799"/>
    <lineage>
        <taxon>Eukaryota</taxon>
        <taxon>Metazoa</taxon>
        <taxon>Ecdysozoa</taxon>
        <taxon>Arthropoda</taxon>
        <taxon>Hexapoda</taxon>
        <taxon>Insecta</taxon>
        <taxon>Pterygota</taxon>
        <taxon>Neoptera</taxon>
        <taxon>Endopterygota</taxon>
        <taxon>Lepidoptera</taxon>
        <taxon>Glossata</taxon>
        <taxon>Ditrysia</taxon>
        <taxon>Papilionoidea</taxon>
        <taxon>Papilionidae</taxon>
        <taxon>Parnassiinae</taxon>
        <taxon>Parnassini</taxon>
        <taxon>Parnassius</taxon>
        <taxon>Parnassius</taxon>
    </lineage>
</organism>
<dbReference type="InterPro" id="IPR050439">
    <property type="entry name" value="ADAMTS_ADAMTS-like"/>
</dbReference>
<sequence length="365" mass="41176">MRTLLGNFPTKESAVSSRMLPPKASSASRLLPCLHYIIMQIQIFWNFQTLGNSRGQRMVDPVVMYQNHVSPTKTHVVNLRDKQIVFPEDDDSDIIIVNEDYNRNTIEEERVESLKEDLYHLVDTTASYTEIATKVPNDAKEYTWRTTDWSMCSAPCGQKGHQVRGAVCQHKKNNNTTTVEAEECLSRGVTPPNVLRECSGVNCATWRTTTWFPPRCLASGAAVLRRRVECVSENGTALSDSSCSYSTQPEKIQREPHPCKPAWAVGPWSKCIGTCGSTGRQHRVLRCVWRVGGPRTEKARRRRERSAGAACEGMRRPNVSRACEVSPCAIDGVCRDTSRYCENVRAMNMCALRRYKEQCCKTCDN</sequence>
<name>A0A8S3X5M9_PARAO</name>
<dbReference type="EMBL" id="CAJQZP010000904">
    <property type="protein sequence ID" value="CAG4995379.1"/>
    <property type="molecule type" value="Genomic_DNA"/>
</dbReference>
<feature type="domain" description="PLAC" evidence="2">
    <location>
        <begin position="330"/>
        <end position="365"/>
    </location>
</feature>
<dbReference type="Pfam" id="PF19030">
    <property type="entry name" value="TSP1_ADAMTS"/>
    <property type="match status" value="2"/>
</dbReference>
<evidence type="ECO:0000313" key="4">
    <source>
        <dbReference type="Proteomes" id="UP000691718"/>
    </source>
</evidence>
<proteinExistence type="predicted"/>
<dbReference type="PROSITE" id="PS50092">
    <property type="entry name" value="TSP1"/>
    <property type="match status" value="2"/>
</dbReference>
<dbReference type="InterPro" id="IPR000884">
    <property type="entry name" value="TSP1_rpt"/>
</dbReference>
<keyword evidence="1" id="KW-0732">Signal</keyword>
<evidence type="ECO:0000313" key="3">
    <source>
        <dbReference type="EMBL" id="CAG4995379.1"/>
    </source>
</evidence>
<accession>A0A8S3X5M9</accession>
<gene>
    <name evidence="3" type="ORF">PAPOLLO_LOCUS12802</name>
</gene>
<dbReference type="GO" id="GO:0004222">
    <property type="term" value="F:metalloendopeptidase activity"/>
    <property type="evidence" value="ECO:0007669"/>
    <property type="project" value="TreeGrafter"/>
</dbReference>
<evidence type="ECO:0000256" key="1">
    <source>
        <dbReference type="ARBA" id="ARBA00022729"/>
    </source>
</evidence>
<dbReference type="Pfam" id="PF08686">
    <property type="entry name" value="PLAC"/>
    <property type="match status" value="1"/>
</dbReference>
<dbReference type="PANTHER" id="PTHR13723:SF281">
    <property type="entry name" value="PAPILIN"/>
    <property type="match status" value="1"/>
</dbReference>
<dbReference type="Proteomes" id="UP000691718">
    <property type="component" value="Unassembled WGS sequence"/>
</dbReference>
<dbReference type="GO" id="GO:0031012">
    <property type="term" value="C:extracellular matrix"/>
    <property type="evidence" value="ECO:0007669"/>
    <property type="project" value="TreeGrafter"/>
</dbReference>
<dbReference type="InterPro" id="IPR010909">
    <property type="entry name" value="PLAC"/>
</dbReference>
<dbReference type="GO" id="GO:0030198">
    <property type="term" value="P:extracellular matrix organization"/>
    <property type="evidence" value="ECO:0007669"/>
    <property type="project" value="TreeGrafter"/>
</dbReference>